<evidence type="ECO:0000313" key="4">
    <source>
        <dbReference type="EMBL" id="GFH48526.1"/>
    </source>
</evidence>
<dbReference type="AlphaFoldDB" id="A0AAD3H342"/>
<sequence length="355" mass="40523">MKRLSIVFALLPLTHAFQEHSDHKVRGARMHNKHQSTPNSISSTTTRCMSTTMLDGKSDGLENCKMISWPDGTKQSRESLEQDMYSFLHTNMFPFDRVNAESLGFHSASSDTLPDGLSNGLIKPSIDLSIDAKEKYTWTSHVPKDIYFEYVAPYASVNEPRSNWRPVFYQKLKGIVEDFVSKNETVMVEDILKEINQNMWDKFGNDEPIYFKSGQTPLIMDSMSVIVNGYASCTGLSIFLINALRTFGVACRLAGTAAWNAKPENGNHSWVEFYGSDQKWHIMESKPASNGNDENLLDPCQWWFCNEERVKDTLFFSARFDQTHTTSFPMAWEESMDDIPGEDRTQFMRNVCSKC</sequence>
<dbReference type="InterPro" id="IPR038765">
    <property type="entry name" value="Papain-like_cys_pep_sf"/>
</dbReference>
<evidence type="ECO:0000256" key="1">
    <source>
        <dbReference type="SAM" id="MobiDB-lite"/>
    </source>
</evidence>
<protein>
    <recommendedName>
        <fullName evidence="3">Transglutaminase-like domain-containing protein</fullName>
    </recommendedName>
</protein>
<evidence type="ECO:0000313" key="5">
    <source>
        <dbReference type="Proteomes" id="UP001054902"/>
    </source>
</evidence>
<keyword evidence="2" id="KW-0732">Signal</keyword>
<accession>A0AAD3H342</accession>
<feature type="region of interest" description="Disordered" evidence="1">
    <location>
        <begin position="25"/>
        <end position="45"/>
    </location>
</feature>
<organism evidence="4 5">
    <name type="scientific">Chaetoceros tenuissimus</name>
    <dbReference type="NCBI Taxonomy" id="426638"/>
    <lineage>
        <taxon>Eukaryota</taxon>
        <taxon>Sar</taxon>
        <taxon>Stramenopiles</taxon>
        <taxon>Ochrophyta</taxon>
        <taxon>Bacillariophyta</taxon>
        <taxon>Coscinodiscophyceae</taxon>
        <taxon>Chaetocerotophycidae</taxon>
        <taxon>Chaetocerotales</taxon>
        <taxon>Chaetocerotaceae</taxon>
        <taxon>Chaetoceros</taxon>
    </lineage>
</organism>
<dbReference type="SUPFAM" id="SSF54001">
    <property type="entry name" value="Cysteine proteinases"/>
    <property type="match status" value="1"/>
</dbReference>
<dbReference type="Pfam" id="PF01841">
    <property type="entry name" value="Transglut_core"/>
    <property type="match status" value="1"/>
</dbReference>
<feature type="signal peptide" evidence="2">
    <location>
        <begin position="1"/>
        <end position="16"/>
    </location>
</feature>
<comment type="caution">
    <text evidence="4">The sequence shown here is derived from an EMBL/GenBank/DDBJ whole genome shotgun (WGS) entry which is preliminary data.</text>
</comment>
<gene>
    <name evidence="4" type="ORF">CTEN210_05002</name>
</gene>
<keyword evidence="5" id="KW-1185">Reference proteome</keyword>
<reference evidence="4 5" key="1">
    <citation type="journal article" date="2021" name="Sci. Rep.">
        <title>The genome of the diatom Chaetoceros tenuissimus carries an ancient integrated fragment of an extant virus.</title>
        <authorList>
            <person name="Hongo Y."/>
            <person name="Kimura K."/>
            <person name="Takaki Y."/>
            <person name="Yoshida Y."/>
            <person name="Baba S."/>
            <person name="Kobayashi G."/>
            <person name="Nagasaki K."/>
            <person name="Hano T."/>
            <person name="Tomaru Y."/>
        </authorList>
    </citation>
    <scope>NUCLEOTIDE SEQUENCE [LARGE SCALE GENOMIC DNA]</scope>
    <source>
        <strain evidence="4 5">NIES-3715</strain>
    </source>
</reference>
<evidence type="ECO:0000256" key="2">
    <source>
        <dbReference type="SAM" id="SignalP"/>
    </source>
</evidence>
<name>A0AAD3H342_9STRA</name>
<dbReference type="InterPro" id="IPR002931">
    <property type="entry name" value="Transglutaminase-like"/>
</dbReference>
<dbReference type="PANTHER" id="PTHR35532">
    <property type="entry name" value="SIMILAR TO POLYHYDROXYALKANOATE DEPOLYMERASE"/>
    <property type="match status" value="1"/>
</dbReference>
<dbReference type="EMBL" id="BLLK01000028">
    <property type="protein sequence ID" value="GFH48526.1"/>
    <property type="molecule type" value="Genomic_DNA"/>
</dbReference>
<dbReference type="Proteomes" id="UP001054902">
    <property type="component" value="Unassembled WGS sequence"/>
</dbReference>
<feature type="domain" description="Transglutaminase-like" evidence="3">
    <location>
        <begin position="193"/>
        <end position="284"/>
    </location>
</feature>
<dbReference type="PANTHER" id="PTHR35532:SF5">
    <property type="entry name" value="CARBOHYDRATE-BINDING DOMAIN-CONTAINING PROTEIN"/>
    <property type="match status" value="1"/>
</dbReference>
<feature type="chain" id="PRO_5042193471" description="Transglutaminase-like domain-containing protein" evidence="2">
    <location>
        <begin position="17"/>
        <end position="355"/>
    </location>
</feature>
<proteinExistence type="predicted"/>
<evidence type="ECO:0000259" key="3">
    <source>
        <dbReference type="Pfam" id="PF01841"/>
    </source>
</evidence>
<dbReference type="Gene3D" id="3.10.620.30">
    <property type="match status" value="1"/>
</dbReference>